<dbReference type="GO" id="GO:0004190">
    <property type="term" value="F:aspartic-type endopeptidase activity"/>
    <property type="evidence" value="ECO:0007669"/>
    <property type="project" value="InterPro"/>
</dbReference>
<reference evidence="10 11" key="1">
    <citation type="submission" date="2015-03" db="EMBL/GenBank/DDBJ databases">
        <title>Comparative analysis of the OM43 clade including a novel species from Red Sea uncovers genomic and metabolic diversity among marine methylotrophs.</title>
        <authorList>
            <person name="Jimenez-Infante F."/>
            <person name="Ngugi D.K."/>
            <person name="Vinu M."/>
            <person name="Alam I."/>
            <person name="Kamau A."/>
            <person name="Blom J."/>
            <person name="Bajic V.B."/>
            <person name="Stingl U."/>
        </authorList>
    </citation>
    <scope>NUCLEOTIDE SEQUENCE [LARGE SCALE GENOMIC DNA]</scope>
    <source>
        <strain evidence="10 11">MBRSH7</strain>
    </source>
</reference>
<evidence type="ECO:0000256" key="3">
    <source>
        <dbReference type="ARBA" id="ARBA00022475"/>
    </source>
</evidence>
<evidence type="ECO:0000313" key="10">
    <source>
        <dbReference type="EMBL" id="AKO65833.1"/>
    </source>
</evidence>
<sequence length="249" mass="28712">MELFYQTIMFFLGASIASFVNAWAMRLGGEESIMNPSRCRACDTPLKFNQLFPVLSWLKQRGHCGCKKQQKISIRYFLTEVLLGIIFLVLFTNMQIFSDKTEFIFYLVFLSIALHLFLTDMEYQQLYLPMMLTGIGVGLGYGFYLDQLVLHFYGALLGFILLFVTNWLFQFFRKKQGLGDGDKFLLAMMGAWFGPLLVLQGVVLSSWIAIIFMAFLYLKNKTIPTKIAYGPFIILSSIFIQLNQLFIIF</sequence>
<evidence type="ECO:0008006" key="12">
    <source>
        <dbReference type="Google" id="ProtNLM"/>
    </source>
</evidence>
<dbReference type="EMBL" id="CP011002">
    <property type="protein sequence ID" value="AKO65833.1"/>
    <property type="molecule type" value="Genomic_DNA"/>
</dbReference>
<keyword evidence="6 7" id="KW-0472">Membrane</keyword>
<dbReference type="InterPro" id="IPR000045">
    <property type="entry name" value="Prepilin_IV_endopep_pep"/>
</dbReference>
<evidence type="ECO:0000256" key="6">
    <source>
        <dbReference type="ARBA" id="ARBA00023136"/>
    </source>
</evidence>
<feature type="transmembrane region" description="Helical" evidence="7">
    <location>
        <begin position="150"/>
        <end position="172"/>
    </location>
</feature>
<gene>
    <name evidence="10" type="ORF">VI33_03690</name>
</gene>
<feature type="transmembrane region" description="Helical" evidence="7">
    <location>
        <begin position="126"/>
        <end position="144"/>
    </location>
</feature>
<proteinExistence type="inferred from homology"/>
<keyword evidence="3" id="KW-1003">Cell membrane</keyword>
<dbReference type="InterPro" id="IPR010627">
    <property type="entry name" value="Prepilin_pept_A24_N"/>
</dbReference>
<feature type="transmembrane region" description="Helical" evidence="7">
    <location>
        <begin position="77"/>
        <end position="97"/>
    </location>
</feature>
<organism evidence="10 11">
    <name type="scientific">Methylophilales bacterium MBRS-H7</name>
    <dbReference type="NCBI Taxonomy" id="1623450"/>
    <lineage>
        <taxon>Bacteria</taxon>
        <taxon>Pseudomonadati</taxon>
        <taxon>Pseudomonadota</taxon>
        <taxon>Betaproteobacteria</taxon>
        <taxon>Nitrosomonadales</taxon>
        <taxon>OM43 clade</taxon>
    </lineage>
</organism>
<comment type="subcellular location">
    <subcellularLocation>
        <location evidence="1">Cell membrane</location>
        <topology evidence="1">Multi-pass membrane protein</topology>
    </subcellularLocation>
</comment>
<feature type="domain" description="Prepilin type IV endopeptidase peptidase" evidence="8">
    <location>
        <begin position="107"/>
        <end position="213"/>
    </location>
</feature>
<dbReference type="GO" id="GO:0006465">
    <property type="term" value="P:signal peptide processing"/>
    <property type="evidence" value="ECO:0007669"/>
    <property type="project" value="TreeGrafter"/>
</dbReference>
<keyword evidence="11" id="KW-1185">Reference proteome</keyword>
<feature type="transmembrane region" description="Helical" evidence="7">
    <location>
        <begin position="184"/>
        <end position="217"/>
    </location>
</feature>
<dbReference type="PANTHER" id="PTHR30487">
    <property type="entry name" value="TYPE 4 PREPILIN-LIKE PROTEINS LEADER PEPTIDE-PROCESSING ENZYME"/>
    <property type="match status" value="1"/>
</dbReference>
<dbReference type="OrthoDB" id="9789291at2"/>
<dbReference type="Pfam" id="PF06750">
    <property type="entry name" value="A24_N_bact"/>
    <property type="match status" value="1"/>
</dbReference>
<protein>
    <recommendedName>
        <fullName evidence="12">Prepilin leader peptidase/N-methyltransferase</fullName>
    </recommendedName>
</protein>
<evidence type="ECO:0000313" key="11">
    <source>
        <dbReference type="Proteomes" id="UP000066549"/>
    </source>
</evidence>
<comment type="similarity">
    <text evidence="2">Belongs to the peptidase A24 family.</text>
</comment>
<dbReference type="Proteomes" id="UP000066549">
    <property type="component" value="Chromosome"/>
</dbReference>
<dbReference type="PANTHER" id="PTHR30487:SF0">
    <property type="entry name" value="PREPILIN LEADER PEPTIDASE_N-METHYLTRANSFERASE-RELATED"/>
    <property type="match status" value="1"/>
</dbReference>
<dbReference type="InterPro" id="IPR050882">
    <property type="entry name" value="Prepilin_peptidase/N-MTase"/>
</dbReference>
<keyword evidence="5 7" id="KW-1133">Transmembrane helix</keyword>
<evidence type="ECO:0000256" key="1">
    <source>
        <dbReference type="ARBA" id="ARBA00004651"/>
    </source>
</evidence>
<evidence type="ECO:0000256" key="5">
    <source>
        <dbReference type="ARBA" id="ARBA00022989"/>
    </source>
</evidence>
<evidence type="ECO:0000259" key="8">
    <source>
        <dbReference type="Pfam" id="PF01478"/>
    </source>
</evidence>
<keyword evidence="4 7" id="KW-0812">Transmembrane</keyword>
<feature type="transmembrane region" description="Helical" evidence="7">
    <location>
        <begin position="229"/>
        <end position="248"/>
    </location>
</feature>
<feature type="transmembrane region" description="Helical" evidence="7">
    <location>
        <begin position="6"/>
        <end position="24"/>
    </location>
</feature>
<evidence type="ECO:0000259" key="9">
    <source>
        <dbReference type="Pfam" id="PF06750"/>
    </source>
</evidence>
<evidence type="ECO:0000256" key="7">
    <source>
        <dbReference type="SAM" id="Phobius"/>
    </source>
</evidence>
<dbReference type="Gene3D" id="1.20.120.1220">
    <property type="match status" value="1"/>
</dbReference>
<dbReference type="GO" id="GO:0005886">
    <property type="term" value="C:plasma membrane"/>
    <property type="evidence" value="ECO:0007669"/>
    <property type="project" value="UniProtKB-SubCell"/>
</dbReference>
<evidence type="ECO:0000256" key="4">
    <source>
        <dbReference type="ARBA" id="ARBA00022692"/>
    </source>
</evidence>
<dbReference type="AlphaFoldDB" id="A0A0H4J280"/>
<feature type="domain" description="Prepilin peptidase A24 N-terminal" evidence="9">
    <location>
        <begin position="12"/>
        <end position="93"/>
    </location>
</feature>
<name>A0A0H4J280_9PROT</name>
<evidence type="ECO:0000256" key="2">
    <source>
        <dbReference type="ARBA" id="ARBA00005801"/>
    </source>
</evidence>
<accession>A0A0H4J280</accession>
<feature type="transmembrane region" description="Helical" evidence="7">
    <location>
        <begin position="103"/>
        <end position="119"/>
    </location>
</feature>
<dbReference type="Pfam" id="PF01478">
    <property type="entry name" value="Peptidase_A24"/>
    <property type="match status" value="1"/>
</dbReference>